<accession>A0A016ARQ9</accession>
<organism evidence="1 2">
    <name type="scientific">Bacteroides fragilis str. 3976T8</name>
    <dbReference type="NCBI Taxonomy" id="1339314"/>
    <lineage>
        <taxon>Bacteria</taxon>
        <taxon>Pseudomonadati</taxon>
        <taxon>Bacteroidota</taxon>
        <taxon>Bacteroidia</taxon>
        <taxon>Bacteroidales</taxon>
        <taxon>Bacteroidaceae</taxon>
        <taxon>Bacteroides</taxon>
    </lineage>
</organism>
<evidence type="ECO:0000313" key="1">
    <source>
        <dbReference type="EMBL" id="EXZ74110.1"/>
    </source>
</evidence>
<sequence>MRYGLYPLYFTSVYIWYGNKVKRFYGLPERFTLLRHIYTP</sequence>
<proteinExistence type="predicted"/>
<comment type="caution">
    <text evidence="1">The sequence shown here is derived from an EMBL/GenBank/DDBJ whole genome shotgun (WGS) entry which is preliminary data.</text>
</comment>
<gene>
    <name evidence="1" type="ORF">M123_1395</name>
</gene>
<name>A0A016ARQ9_BACFG</name>
<dbReference type="AlphaFoldDB" id="A0A016ARQ9"/>
<protein>
    <submittedName>
        <fullName evidence="1">Uncharacterized protein</fullName>
    </submittedName>
</protein>
<reference evidence="1 2" key="1">
    <citation type="submission" date="2014-02" db="EMBL/GenBank/DDBJ databases">
        <authorList>
            <person name="Sears C."/>
            <person name="Carroll K."/>
            <person name="Sack B.R."/>
            <person name="Qadri F."/>
            <person name="Myers L.L."/>
            <person name="Chung G.-T."/>
            <person name="Escheverria P."/>
            <person name="Fraser C.M."/>
            <person name="Sadzewicz L."/>
            <person name="Shefchek K.A."/>
            <person name="Tallon L."/>
            <person name="Das S.P."/>
            <person name="Daugherty S."/>
            <person name="Mongodin E.F."/>
        </authorList>
    </citation>
    <scope>NUCLEOTIDE SEQUENCE [LARGE SCALE GENOMIC DNA]</scope>
    <source>
        <strain evidence="1 2">3976T8</strain>
    </source>
</reference>
<dbReference type="Proteomes" id="UP000020938">
    <property type="component" value="Unassembled WGS sequence"/>
</dbReference>
<dbReference type="PATRIC" id="fig|1339314.3.peg.1615"/>
<dbReference type="EMBL" id="JGDS01000044">
    <property type="protein sequence ID" value="EXZ74110.1"/>
    <property type="molecule type" value="Genomic_DNA"/>
</dbReference>
<evidence type="ECO:0000313" key="2">
    <source>
        <dbReference type="Proteomes" id="UP000020938"/>
    </source>
</evidence>